<feature type="compositionally biased region" description="Polar residues" evidence="1">
    <location>
        <begin position="558"/>
        <end position="569"/>
    </location>
</feature>
<feature type="compositionally biased region" description="Polar residues" evidence="1">
    <location>
        <begin position="36"/>
        <end position="47"/>
    </location>
</feature>
<reference evidence="3" key="1">
    <citation type="journal article" date="2016" name="Genome Announc.">
        <title>Draft genome sequence of Aspergillus niger strain An76.</title>
        <authorList>
            <person name="Gong W."/>
            <person name="Cheng Z."/>
            <person name="Zhang H."/>
            <person name="Liu L."/>
            <person name="Gao P."/>
            <person name="Wang L."/>
        </authorList>
    </citation>
    <scope>NUCLEOTIDE SEQUENCE [LARGE SCALE GENOMIC DNA]</scope>
    <source>
        <strain evidence="3">An76</strain>
    </source>
</reference>
<feature type="compositionally biased region" description="Polar residues" evidence="1">
    <location>
        <begin position="485"/>
        <end position="499"/>
    </location>
</feature>
<dbReference type="OMA" id="THVCENA"/>
<feature type="compositionally biased region" description="Polar residues" evidence="1">
    <location>
        <begin position="404"/>
        <end position="421"/>
    </location>
</feature>
<proteinExistence type="predicted"/>
<name>A0A117E3G7_ASPNG</name>
<evidence type="ECO:0000313" key="2">
    <source>
        <dbReference type="EMBL" id="GAQ47062.1"/>
    </source>
</evidence>
<feature type="region of interest" description="Disordered" evidence="1">
    <location>
        <begin position="1"/>
        <end position="101"/>
    </location>
</feature>
<dbReference type="OrthoDB" id="4462324at2759"/>
<dbReference type="VEuPathDB" id="FungiDB:ASPNIDRAFT2_1150260"/>
<dbReference type="EMBL" id="BCMY01000024">
    <property type="protein sequence ID" value="GAQ47062.1"/>
    <property type="molecule type" value="Genomic_DNA"/>
</dbReference>
<dbReference type="AlphaFoldDB" id="A0A117E3G7"/>
<feature type="region of interest" description="Disordered" evidence="1">
    <location>
        <begin position="465"/>
        <end position="569"/>
    </location>
</feature>
<feature type="region of interest" description="Disordered" evidence="1">
    <location>
        <begin position="229"/>
        <end position="277"/>
    </location>
</feature>
<feature type="compositionally biased region" description="Polar residues" evidence="1">
    <location>
        <begin position="12"/>
        <end position="30"/>
    </location>
</feature>
<feature type="region of interest" description="Disordered" evidence="1">
    <location>
        <begin position="291"/>
        <end position="331"/>
    </location>
</feature>
<sequence length="569" mass="60106">MPPFLPLWDSMSEGSPYSPETNTPTANCPTEGQCATDDNGSPANQPTPGHGFGSDGSQPLIQIEGEAPPGATATDNTSAPPPTSTAELAEAQHSDAGGWPRTASLIDALPEIETNSPASEQTSDMGGTRSQVPTSVLSVSSKLSRPALIHTAPPRISYAGPGRPEGPGLFRSSMREESDYVQQFLTNQVQEAQHPQIRHRRGAAVHNVDAGNLFGMPRRQVERIDSSALLTSESSTASESPSEDDPTTQARNTEGGDVSSLQGPQDESTEALDSGASSVFSATPLLQLDDTHVCENAAGNTSAPQVEQLDSPESQTTGTSSAKDGSSLLQPEFKAKSTWPAFESTPAYSNDLSCLSMPFELSHSERLPGAYPSTDSPNSDEELGSTGREPATKAPESAAKQEDINASLSTLSYIQDTSKPSDPSPNAWYSTTEEGSNSYSFTAKWYAPESEFDSRSQYFDAHSTLARSLPQTEPEPYAPLLGTAALSQTGPSSQESADGQATAAGASGNQSSELDRGKSSAPTPNDDELNMDGSNPIQRPRDEITLKKQVYVEDDSPSVISENLQSRSD</sequence>
<gene>
    <name evidence="2" type="ORF">ABL_09723</name>
</gene>
<protein>
    <submittedName>
        <fullName evidence="2">Similar to An12g03330</fullName>
    </submittedName>
</protein>
<organism evidence="2 3">
    <name type="scientific">Aspergillus niger</name>
    <dbReference type="NCBI Taxonomy" id="5061"/>
    <lineage>
        <taxon>Eukaryota</taxon>
        <taxon>Fungi</taxon>
        <taxon>Dikarya</taxon>
        <taxon>Ascomycota</taxon>
        <taxon>Pezizomycotina</taxon>
        <taxon>Eurotiomycetes</taxon>
        <taxon>Eurotiomycetidae</taxon>
        <taxon>Eurotiales</taxon>
        <taxon>Aspergillaceae</taxon>
        <taxon>Aspergillus</taxon>
        <taxon>Aspergillus subgen. Circumdati</taxon>
    </lineage>
</organism>
<feature type="region of interest" description="Disordered" evidence="1">
    <location>
        <begin position="364"/>
        <end position="435"/>
    </location>
</feature>
<dbReference type="VEuPathDB" id="FungiDB:ATCC64974_41720"/>
<evidence type="ECO:0000313" key="3">
    <source>
        <dbReference type="Proteomes" id="UP000068243"/>
    </source>
</evidence>
<dbReference type="VEuPathDB" id="FungiDB:M747DRAFT_244841"/>
<dbReference type="Proteomes" id="UP000068243">
    <property type="component" value="Unassembled WGS sequence"/>
</dbReference>
<comment type="caution">
    <text evidence="2">The sequence shown here is derived from an EMBL/GenBank/DDBJ whole genome shotgun (WGS) entry which is preliminary data.</text>
</comment>
<dbReference type="VEuPathDB" id="FungiDB:An12g03330"/>
<accession>A0A117E3G7</accession>
<feature type="compositionally biased region" description="Polar residues" evidence="1">
    <location>
        <begin position="311"/>
        <end position="329"/>
    </location>
</feature>
<feature type="compositionally biased region" description="Low complexity" evidence="1">
    <location>
        <begin position="229"/>
        <end position="240"/>
    </location>
</feature>
<evidence type="ECO:0000256" key="1">
    <source>
        <dbReference type="SAM" id="MobiDB-lite"/>
    </source>
</evidence>